<reference evidence="2" key="1">
    <citation type="submission" date="2017-11" db="EMBL/GenBank/DDBJ databases">
        <authorList>
            <person name="Lima N.C."/>
            <person name="Parody-Merino A.M."/>
            <person name="Battley P.F."/>
            <person name="Fidler A.E."/>
            <person name="Prosdocimi F."/>
        </authorList>
    </citation>
    <scope>NUCLEOTIDE SEQUENCE [LARGE SCALE GENOMIC DNA]</scope>
</reference>
<reference evidence="2" key="2">
    <citation type="submission" date="2017-12" db="EMBL/GenBank/DDBJ databases">
        <title>Genome sequence of the Bar-tailed Godwit (Limosa lapponica baueri).</title>
        <authorList>
            <person name="Lima N.C.B."/>
            <person name="Parody-Merino A.M."/>
            <person name="Battley P.F."/>
            <person name="Fidler A.E."/>
            <person name="Prosdocimi F."/>
        </authorList>
    </citation>
    <scope>NUCLEOTIDE SEQUENCE [LARGE SCALE GENOMIC DNA]</scope>
</reference>
<accession>A0A2I0TXG1</accession>
<proteinExistence type="predicted"/>
<sequence length="178" mass="20129">MWNKNKVIGSGQHGFTKGKSCLANVIAFYDRMAAWVDEGRAVDVVYLYFSKAFDTVPHNILIDTPEGCATIQLDPDRLESWSVRNLMKFSKGKCKVLYLGRSNSTHQYRLGARQLESSSRERPWLPGGQQGHEPKYALVAKAANGLLVYIKKSVARRSREIILPNNSTLVRQHLDYCV</sequence>
<protein>
    <submittedName>
        <fullName evidence="1">Contactin-associated 3</fullName>
    </submittedName>
</protein>
<keyword evidence="2" id="KW-1185">Reference proteome</keyword>
<evidence type="ECO:0000313" key="2">
    <source>
        <dbReference type="Proteomes" id="UP000233556"/>
    </source>
</evidence>
<dbReference type="Proteomes" id="UP000233556">
    <property type="component" value="Unassembled WGS sequence"/>
</dbReference>
<dbReference type="EMBL" id="KZ506726">
    <property type="protein sequence ID" value="PKU38515.1"/>
    <property type="molecule type" value="Genomic_DNA"/>
</dbReference>
<evidence type="ECO:0000313" key="1">
    <source>
        <dbReference type="EMBL" id="PKU38515.1"/>
    </source>
</evidence>
<name>A0A2I0TXG1_LIMLA</name>
<dbReference type="PANTHER" id="PTHR33332">
    <property type="entry name" value="REVERSE TRANSCRIPTASE DOMAIN-CONTAINING PROTEIN"/>
    <property type="match status" value="1"/>
</dbReference>
<organism evidence="1 2">
    <name type="scientific">Limosa lapponica baueri</name>
    <dbReference type="NCBI Taxonomy" id="1758121"/>
    <lineage>
        <taxon>Eukaryota</taxon>
        <taxon>Metazoa</taxon>
        <taxon>Chordata</taxon>
        <taxon>Craniata</taxon>
        <taxon>Vertebrata</taxon>
        <taxon>Euteleostomi</taxon>
        <taxon>Archelosauria</taxon>
        <taxon>Archosauria</taxon>
        <taxon>Dinosauria</taxon>
        <taxon>Saurischia</taxon>
        <taxon>Theropoda</taxon>
        <taxon>Coelurosauria</taxon>
        <taxon>Aves</taxon>
        <taxon>Neognathae</taxon>
        <taxon>Neoaves</taxon>
        <taxon>Charadriiformes</taxon>
        <taxon>Scolopacidae</taxon>
        <taxon>Limosa</taxon>
    </lineage>
</organism>
<dbReference type="AlphaFoldDB" id="A0A2I0TXG1"/>
<gene>
    <name evidence="1" type="ORF">llap_11179</name>
</gene>